<keyword evidence="3" id="KW-1185">Reference proteome</keyword>
<feature type="domain" description="RRM" evidence="1">
    <location>
        <begin position="3"/>
        <end position="35"/>
    </location>
</feature>
<dbReference type="Gene3D" id="3.30.70.330">
    <property type="match status" value="2"/>
</dbReference>
<comment type="caution">
    <text evidence="2">The sequence shown here is derived from an EMBL/GenBank/DDBJ whole genome shotgun (WGS) entry which is preliminary data.</text>
</comment>
<dbReference type="InterPro" id="IPR000504">
    <property type="entry name" value="RRM_dom"/>
</dbReference>
<dbReference type="Pfam" id="PF00076">
    <property type="entry name" value="RRM_1"/>
    <property type="match status" value="1"/>
</dbReference>
<dbReference type="Proteomes" id="UP000645828">
    <property type="component" value="Unassembled WGS sequence"/>
</dbReference>
<dbReference type="AlphaFoldDB" id="A0A811Y2S3"/>
<reference evidence="2" key="1">
    <citation type="submission" date="2020-12" db="EMBL/GenBank/DDBJ databases">
        <authorList>
            <consortium name="Molecular Ecology Group"/>
        </authorList>
    </citation>
    <scope>NUCLEOTIDE SEQUENCE</scope>
    <source>
        <strain evidence="2">TBG_1078</strain>
    </source>
</reference>
<evidence type="ECO:0000313" key="3">
    <source>
        <dbReference type="Proteomes" id="UP000645828"/>
    </source>
</evidence>
<name>A0A811Y2S3_NYCPR</name>
<evidence type="ECO:0000313" key="2">
    <source>
        <dbReference type="EMBL" id="CAD7671157.1"/>
    </source>
</evidence>
<protein>
    <submittedName>
        <fullName evidence="2">(raccoon dog) hypothetical protein</fullName>
    </submittedName>
</protein>
<gene>
    <name evidence="2" type="ORF">NYPRO_LOCUS3952</name>
</gene>
<dbReference type="InterPro" id="IPR035979">
    <property type="entry name" value="RBD_domain_sf"/>
</dbReference>
<accession>A0A811Y2S3</accession>
<dbReference type="InterPro" id="IPR012677">
    <property type="entry name" value="Nucleotide-bd_a/b_plait_sf"/>
</dbReference>
<sequence length="119" mass="13724">MKLFIGNMPKKATEQKMCSLFKQCGKVLQCGITKNYHFGQRICTQPLPYKLHRVDINVEASKKKSKNTRLRAKFEVCGLVVKCDIVKDYPFLHMNWVEDAVEAIRDFDNTEYQSGMCVG</sequence>
<dbReference type="SUPFAM" id="SSF54928">
    <property type="entry name" value="RNA-binding domain, RBD"/>
    <property type="match status" value="1"/>
</dbReference>
<dbReference type="GO" id="GO:0003723">
    <property type="term" value="F:RNA binding"/>
    <property type="evidence" value="ECO:0007669"/>
    <property type="project" value="InterPro"/>
</dbReference>
<proteinExistence type="predicted"/>
<dbReference type="EMBL" id="CAJHUB010000661">
    <property type="protein sequence ID" value="CAD7671157.1"/>
    <property type="molecule type" value="Genomic_DNA"/>
</dbReference>
<organism evidence="2 3">
    <name type="scientific">Nyctereutes procyonoides</name>
    <name type="common">Raccoon dog</name>
    <name type="synonym">Canis procyonoides</name>
    <dbReference type="NCBI Taxonomy" id="34880"/>
    <lineage>
        <taxon>Eukaryota</taxon>
        <taxon>Metazoa</taxon>
        <taxon>Chordata</taxon>
        <taxon>Craniata</taxon>
        <taxon>Vertebrata</taxon>
        <taxon>Euteleostomi</taxon>
        <taxon>Mammalia</taxon>
        <taxon>Eutheria</taxon>
        <taxon>Laurasiatheria</taxon>
        <taxon>Carnivora</taxon>
        <taxon>Caniformia</taxon>
        <taxon>Canidae</taxon>
        <taxon>Nyctereutes</taxon>
    </lineage>
</organism>
<evidence type="ECO:0000259" key="1">
    <source>
        <dbReference type="Pfam" id="PF00076"/>
    </source>
</evidence>